<evidence type="ECO:0000256" key="6">
    <source>
        <dbReference type="SAM" id="Phobius"/>
    </source>
</evidence>
<evidence type="ECO:0000256" key="5">
    <source>
        <dbReference type="ARBA" id="ARBA00023136"/>
    </source>
</evidence>
<sequence length="539" mass="58830">MIGIMLFMLLVLTAVVCMLLITIKAQKGLRSINYISGLRYGKVVQQLQDKYELHRFGFGQYLRRQYGEVSIFSIAMNAIGILPILLLMLAPIMMNGGLGSSLFVYCGLGLFFIMLFALVGQYLSAQPTAGGLYHVALRKGGTWLGSIIGSLQLIGQTLLLIGYSYGFVFFLKLLLPVSISWLNQPGGMTIAVAICVLTQVILAWLKSTVYRTFHIIAWLLQLCGIVLLIVCAVMVWRGDSYNGMHLFLADASVAGWFPAVSELDPANWGLLLALMCRCFIGGDISAQHAEETIEPKIKVSWATLLSTCYSYMIGLVLILVLAILYMNFGIAGAGQTGEAWLVYLLGQSSVLGYALVAVAMLSCWASSSTLLQSGARTLMALARDGLLPFKQQLAAMHYLKQSPQRALFAVTVLALLMLAAIYYIPTEDIFITSTLLAVICYGSLYAILFFFTPLADQASLWKVAGWEKAIRFGSMLLLTALVSAAGASLPLTALLIIAVPLLVISIYAMMTKGVVSKPLSYDTKGSNDLFEIERRMPLQ</sequence>
<evidence type="ECO:0000256" key="4">
    <source>
        <dbReference type="ARBA" id="ARBA00022989"/>
    </source>
</evidence>
<dbReference type="RefSeq" id="WP_213513051.1">
    <property type="nucleotide sequence ID" value="NZ_BOSE01000001.1"/>
</dbReference>
<keyword evidence="3 6" id="KW-0812">Transmembrane</keyword>
<evidence type="ECO:0000256" key="2">
    <source>
        <dbReference type="ARBA" id="ARBA00022448"/>
    </source>
</evidence>
<keyword evidence="8" id="KW-1185">Reference proteome</keyword>
<dbReference type="GO" id="GO:0022857">
    <property type="term" value="F:transmembrane transporter activity"/>
    <property type="evidence" value="ECO:0007669"/>
    <property type="project" value="InterPro"/>
</dbReference>
<keyword evidence="2" id="KW-0813">Transport</keyword>
<dbReference type="Gene3D" id="1.20.1740.10">
    <property type="entry name" value="Amino acid/polyamine transporter I"/>
    <property type="match status" value="1"/>
</dbReference>
<name>A0A919YMJ8_9BACL</name>
<dbReference type="PIRSF" id="PIRSF006060">
    <property type="entry name" value="AA_transporter"/>
    <property type="match status" value="1"/>
</dbReference>
<feature type="transmembrane region" description="Helical" evidence="6">
    <location>
        <begin position="143"/>
        <end position="175"/>
    </location>
</feature>
<dbReference type="AlphaFoldDB" id="A0A919YMJ8"/>
<evidence type="ECO:0000256" key="1">
    <source>
        <dbReference type="ARBA" id="ARBA00004141"/>
    </source>
</evidence>
<feature type="transmembrane region" description="Helical" evidence="6">
    <location>
        <begin position="69"/>
        <end position="90"/>
    </location>
</feature>
<evidence type="ECO:0000313" key="7">
    <source>
        <dbReference type="EMBL" id="GIP14866.1"/>
    </source>
</evidence>
<gene>
    <name evidence="7" type="ORF">J40TS1_05080</name>
</gene>
<protein>
    <submittedName>
        <fullName evidence="7">Amino acid permease</fullName>
    </submittedName>
</protein>
<feature type="transmembrane region" description="Helical" evidence="6">
    <location>
        <begin position="406"/>
        <end position="424"/>
    </location>
</feature>
<feature type="transmembrane region" description="Helical" evidence="6">
    <location>
        <begin position="187"/>
        <end position="205"/>
    </location>
</feature>
<dbReference type="PANTHER" id="PTHR45649">
    <property type="entry name" value="AMINO-ACID PERMEASE BAT1"/>
    <property type="match status" value="1"/>
</dbReference>
<dbReference type="GO" id="GO:0016020">
    <property type="term" value="C:membrane"/>
    <property type="evidence" value="ECO:0007669"/>
    <property type="project" value="UniProtKB-SubCell"/>
</dbReference>
<reference evidence="7" key="1">
    <citation type="submission" date="2021-03" db="EMBL/GenBank/DDBJ databases">
        <title>Antimicrobial resistance genes in bacteria isolated from Japanese honey, and their potential for conferring macrolide and lincosamide resistance in the American foulbrood pathogen Paenibacillus larvae.</title>
        <authorList>
            <person name="Okamoto M."/>
            <person name="Kumagai M."/>
            <person name="Kanamori H."/>
            <person name="Takamatsu D."/>
        </authorList>
    </citation>
    <scope>NUCLEOTIDE SEQUENCE</scope>
    <source>
        <strain evidence="7">J40TS1</strain>
    </source>
</reference>
<feature type="transmembrane region" description="Helical" evidence="6">
    <location>
        <begin position="430"/>
        <end position="455"/>
    </location>
</feature>
<keyword evidence="4 6" id="KW-1133">Transmembrane helix</keyword>
<dbReference type="EMBL" id="BOSE01000001">
    <property type="protein sequence ID" value="GIP14866.1"/>
    <property type="molecule type" value="Genomic_DNA"/>
</dbReference>
<evidence type="ECO:0000256" key="3">
    <source>
        <dbReference type="ARBA" id="ARBA00022692"/>
    </source>
</evidence>
<proteinExistence type="predicted"/>
<organism evidence="7 8">
    <name type="scientific">Paenibacillus montaniterrae</name>
    <dbReference type="NCBI Taxonomy" id="429341"/>
    <lineage>
        <taxon>Bacteria</taxon>
        <taxon>Bacillati</taxon>
        <taxon>Bacillota</taxon>
        <taxon>Bacilli</taxon>
        <taxon>Bacillales</taxon>
        <taxon>Paenibacillaceae</taxon>
        <taxon>Paenibacillus</taxon>
    </lineage>
</organism>
<keyword evidence="5 6" id="KW-0472">Membrane</keyword>
<dbReference type="InterPro" id="IPR002293">
    <property type="entry name" value="AA/rel_permease1"/>
</dbReference>
<comment type="caution">
    <text evidence="7">The sequence shown here is derived from an EMBL/GenBank/DDBJ whole genome shotgun (WGS) entry which is preliminary data.</text>
</comment>
<dbReference type="PANTHER" id="PTHR45649:SF26">
    <property type="entry name" value="OS04G0435100 PROTEIN"/>
    <property type="match status" value="1"/>
</dbReference>
<dbReference type="Proteomes" id="UP000683139">
    <property type="component" value="Unassembled WGS sequence"/>
</dbReference>
<comment type="subcellular location">
    <subcellularLocation>
        <location evidence="1">Membrane</location>
        <topology evidence="1">Multi-pass membrane protein</topology>
    </subcellularLocation>
</comment>
<evidence type="ECO:0000313" key="8">
    <source>
        <dbReference type="Proteomes" id="UP000683139"/>
    </source>
</evidence>
<feature type="transmembrane region" description="Helical" evidence="6">
    <location>
        <begin position="476"/>
        <end position="509"/>
    </location>
</feature>
<accession>A0A919YMJ8</accession>
<dbReference type="Pfam" id="PF13520">
    <property type="entry name" value="AA_permease_2"/>
    <property type="match status" value="1"/>
</dbReference>
<feature type="transmembrane region" description="Helical" evidence="6">
    <location>
        <begin position="350"/>
        <end position="371"/>
    </location>
</feature>
<feature type="transmembrane region" description="Helical" evidence="6">
    <location>
        <begin position="217"/>
        <end position="236"/>
    </location>
</feature>
<feature type="transmembrane region" description="Helical" evidence="6">
    <location>
        <begin position="102"/>
        <end position="123"/>
    </location>
</feature>
<feature type="transmembrane region" description="Helical" evidence="6">
    <location>
        <begin position="308"/>
        <end position="330"/>
    </location>
</feature>